<accession>A0ABV3TV15</accession>
<keyword evidence="3" id="KW-1185">Reference proteome</keyword>
<organism evidence="2 3">
    <name type="scientific">Zhongshania arctica</name>
    <dbReference type="NCBI Taxonomy" id="3238302"/>
    <lineage>
        <taxon>Bacteria</taxon>
        <taxon>Pseudomonadati</taxon>
        <taxon>Pseudomonadota</taxon>
        <taxon>Gammaproteobacteria</taxon>
        <taxon>Cellvibrionales</taxon>
        <taxon>Spongiibacteraceae</taxon>
        <taxon>Zhongshania</taxon>
    </lineage>
</organism>
<evidence type="ECO:0000313" key="2">
    <source>
        <dbReference type="EMBL" id="MEX1665463.1"/>
    </source>
</evidence>
<feature type="domain" description="Hemerythrin-like" evidence="1">
    <location>
        <begin position="4"/>
        <end position="136"/>
    </location>
</feature>
<reference evidence="2 3" key="1">
    <citation type="journal article" date="2011" name="Int. J. Syst. Evol. Microbiol.">
        <title>Zhongshania antarctica gen. nov., sp. nov. and Zhongshania guokunii sp. nov., gammaproteobacteria respectively isolated from coastal attached (fast) ice and surface seawater of the Antarctic.</title>
        <authorList>
            <person name="Li H.J."/>
            <person name="Zhang X.Y."/>
            <person name="Chen C.X."/>
            <person name="Zhang Y.J."/>
            <person name="Gao Z.M."/>
            <person name="Yu Y."/>
            <person name="Chen X.L."/>
            <person name="Chen B."/>
            <person name="Zhang Y.Z."/>
        </authorList>
    </citation>
    <scope>NUCLEOTIDE SEQUENCE [LARGE SCALE GENOMIC DNA]</scope>
    <source>
        <strain evidence="2 3">R06B22</strain>
    </source>
</reference>
<sequence>MNHLLDQLENDHRRILRLMYLLNRELDKFVGLKTGKHNYDQVLEILDYIQTYPEAWHHPVEDIIFKQLLTKSNVNHPAIEELLHAHPRLEALSAQMAYVFGEYQAANMVPSPQAMRLGRQYHAEQMSHIHAERSIFSLIDKLFSNADWDEVNAKVASQLKFRDSQSIDEGYILRCESITAKHAFTGTGLH</sequence>
<proteinExistence type="predicted"/>
<dbReference type="EMBL" id="JBFRYB010000001">
    <property type="protein sequence ID" value="MEX1665463.1"/>
    <property type="molecule type" value="Genomic_DNA"/>
</dbReference>
<gene>
    <name evidence="2" type="ORF">AB4875_08165</name>
</gene>
<dbReference type="InterPro" id="IPR012312">
    <property type="entry name" value="Hemerythrin-like"/>
</dbReference>
<name>A0ABV3TV15_9GAMM</name>
<comment type="caution">
    <text evidence="2">The sequence shown here is derived from an EMBL/GenBank/DDBJ whole genome shotgun (WGS) entry which is preliminary data.</text>
</comment>
<evidence type="ECO:0000313" key="3">
    <source>
        <dbReference type="Proteomes" id="UP001557484"/>
    </source>
</evidence>
<protein>
    <submittedName>
        <fullName evidence="2">Hemerythrin domain-containing protein</fullName>
    </submittedName>
</protein>
<evidence type="ECO:0000259" key="1">
    <source>
        <dbReference type="Pfam" id="PF01814"/>
    </source>
</evidence>
<dbReference type="Gene3D" id="1.20.120.520">
    <property type="entry name" value="nmb1532 protein domain like"/>
    <property type="match status" value="1"/>
</dbReference>
<dbReference type="Proteomes" id="UP001557484">
    <property type="component" value="Unassembled WGS sequence"/>
</dbReference>
<dbReference type="Pfam" id="PF01814">
    <property type="entry name" value="Hemerythrin"/>
    <property type="match status" value="1"/>
</dbReference>
<dbReference type="RefSeq" id="WP_368375566.1">
    <property type="nucleotide sequence ID" value="NZ_JBFRYB010000001.1"/>
</dbReference>